<name>A0AAD4JKJ4_PERFH</name>
<dbReference type="Proteomes" id="UP001190926">
    <property type="component" value="Unassembled WGS sequence"/>
</dbReference>
<proteinExistence type="predicted"/>
<comment type="subcellular location">
    <subcellularLocation>
        <location evidence="1">Membrane</location>
    </subcellularLocation>
</comment>
<accession>A0AAD4JKJ4</accession>
<dbReference type="PANTHER" id="PTHR31234:SF2">
    <property type="entry name" value="OS05G0199100 PROTEIN"/>
    <property type="match status" value="1"/>
</dbReference>
<sequence>MAEKELQSAYPPNGNGYARSGDTEAAADHEARELRKKKRTKCFLYIVLFVIFQTGIITLFSLTVMKVRTPKFRVRGASFTSFNAGSPANPSLQVSMIPQFSVKNTNFGRYKYRNTTVDFFYGETKIGEVAVPNSKAGWRSTKSFLAPAVNLNIVGSPQLASDLSAGVVPITSKGQMRGRVELLFILKKNRSTNMDCSMEILIATQTIRNIVCR</sequence>
<dbReference type="GO" id="GO:0098542">
    <property type="term" value="P:defense response to other organism"/>
    <property type="evidence" value="ECO:0007669"/>
    <property type="project" value="InterPro"/>
</dbReference>
<feature type="transmembrane region" description="Helical" evidence="4">
    <location>
        <begin position="42"/>
        <end position="65"/>
    </location>
</feature>
<reference evidence="5 6" key="1">
    <citation type="journal article" date="2021" name="Nat. Commun.">
        <title>Incipient diploidization of the medicinal plant Perilla within 10,000 years.</title>
        <authorList>
            <person name="Zhang Y."/>
            <person name="Shen Q."/>
            <person name="Leng L."/>
            <person name="Zhang D."/>
            <person name="Chen S."/>
            <person name="Shi Y."/>
            <person name="Ning Z."/>
            <person name="Chen S."/>
        </authorList>
    </citation>
    <scope>NUCLEOTIDE SEQUENCE [LARGE SCALE GENOMIC DNA]</scope>
    <source>
        <strain evidence="6">cv. PC099</strain>
    </source>
</reference>
<dbReference type="GO" id="GO:0005886">
    <property type="term" value="C:plasma membrane"/>
    <property type="evidence" value="ECO:0007669"/>
    <property type="project" value="TreeGrafter"/>
</dbReference>
<dbReference type="PANTHER" id="PTHR31234">
    <property type="entry name" value="LATE EMBRYOGENESIS ABUNDANT (LEA) HYDROXYPROLINE-RICH GLYCOPROTEIN FAMILY"/>
    <property type="match status" value="1"/>
</dbReference>
<keyword evidence="2 4" id="KW-0472">Membrane</keyword>
<evidence type="ECO:0000256" key="2">
    <source>
        <dbReference type="ARBA" id="ARBA00023136"/>
    </source>
</evidence>
<protein>
    <recommendedName>
        <fullName evidence="7">Late embryogenesis abundant protein LEA-2 subgroup domain-containing protein</fullName>
    </recommendedName>
</protein>
<keyword evidence="4" id="KW-0812">Transmembrane</keyword>
<evidence type="ECO:0000256" key="3">
    <source>
        <dbReference type="SAM" id="MobiDB-lite"/>
    </source>
</evidence>
<dbReference type="EMBL" id="SDAM02000041">
    <property type="protein sequence ID" value="KAH6835024.1"/>
    <property type="molecule type" value="Genomic_DNA"/>
</dbReference>
<organism evidence="5 6">
    <name type="scientific">Perilla frutescens var. hirtella</name>
    <name type="common">Perilla citriodora</name>
    <name type="synonym">Perilla setoyensis</name>
    <dbReference type="NCBI Taxonomy" id="608512"/>
    <lineage>
        <taxon>Eukaryota</taxon>
        <taxon>Viridiplantae</taxon>
        <taxon>Streptophyta</taxon>
        <taxon>Embryophyta</taxon>
        <taxon>Tracheophyta</taxon>
        <taxon>Spermatophyta</taxon>
        <taxon>Magnoliopsida</taxon>
        <taxon>eudicotyledons</taxon>
        <taxon>Gunneridae</taxon>
        <taxon>Pentapetalae</taxon>
        <taxon>asterids</taxon>
        <taxon>lamiids</taxon>
        <taxon>Lamiales</taxon>
        <taxon>Lamiaceae</taxon>
        <taxon>Nepetoideae</taxon>
        <taxon>Elsholtzieae</taxon>
        <taxon>Perilla</taxon>
    </lineage>
</organism>
<feature type="region of interest" description="Disordered" evidence="3">
    <location>
        <begin position="1"/>
        <end position="24"/>
    </location>
</feature>
<dbReference type="InterPro" id="IPR044839">
    <property type="entry name" value="NDR1-like"/>
</dbReference>
<evidence type="ECO:0000256" key="1">
    <source>
        <dbReference type="ARBA" id="ARBA00004370"/>
    </source>
</evidence>
<dbReference type="AlphaFoldDB" id="A0AAD4JKJ4"/>
<comment type="caution">
    <text evidence="5">The sequence shown here is derived from an EMBL/GenBank/DDBJ whole genome shotgun (WGS) entry which is preliminary data.</text>
</comment>
<gene>
    <name evidence="5" type="ORF">C2S53_011631</name>
</gene>
<keyword evidence="4" id="KW-1133">Transmembrane helix</keyword>
<evidence type="ECO:0000256" key="4">
    <source>
        <dbReference type="SAM" id="Phobius"/>
    </source>
</evidence>
<evidence type="ECO:0000313" key="5">
    <source>
        <dbReference type="EMBL" id="KAH6835024.1"/>
    </source>
</evidence>
<keyword evidence="6" id="KW-1185">Reference proteome</keyword>
<evidence type="ECO:0000313" key="6">
    <source>
        <dbReference type="Proteomes" id="UP001190926"/>
    </source>
</evidence>
<evidence type="ECO:0008006" key="7">
    <source>
        <dbReference type="Google" id="ProtNLM"/>
    </source>
</evidence>